<comment type="caution">
    <text evidence="2">The sequence shown here is derived from an EMBL/GenBank/DDBJ whole genome shotgun (WGS) entry which is preliminary data.</text>
</comment>
<keyword evidence="3" id="KW-1185">Reference proteome</keyword>
<evidence type="ECO:0000313" key="2">
    <source>
        <dbReference type="EMBL" id="KAK7317256.1"/>
    </source>
</evidence>
<sequence>MTLPQDQPVDGRSSLSSSTLLSPRVASPVLDHREKRRWFAEVVECLFVGDFLFDIFSTIARESYKLASWVRSVSDHVR</sequence>
<dbReference type="AlphaFoldDB" id="A0AAN9PZS6"/>
<accession>A0AAN9PZS6</accession>
<name>A0AAN9PZS6_CLITE</name>
<protein>
    <submittedName>
        <fullName evidence="2">Uncharacterized protein</fullName>
    </submittedName>
</protein>
<evidence type="ECO:0000313" key="3">
    <source>
        <dbReference type="Proteomes" id="UP001359559"/>
    </source>
</evidence>
<evidence type="ECO:0000256" key="1">
    <source>
        <dbReference type="SAM" id="MobiDB-lite"/>
    </source>
</evidence>
<reference evidence="2 3" key="1">
    <citation type="submission" date="2024-01" db="EMBL/GenBank/DDBJ databases">
        <title>The genomes of 5 underutilized Papilionoideae crops provide insights into root nodulation and disease resistance.</title>
        <authorList>
            <person name="Yuan L."/>
        </authorList>
    </citation>
    <scope>NUCLEOTIDE SEQUENCE [LARGE SCALE GENOMIC DNA]</scope>
    <source>
        <strain evidence="2">LY-2023</strain>
        <tissue evidence="2">Leaf</tissue>
    </source>
</reference>
<dbReference type="Proteomes" id="UP001359559">
    <property type="component" value="Unassembled WGS sequence"/>
</dbReference>
<dbReference type="EMBL" id="JAYKXN010000001">
    <property type="protein sequence ID" value="KAK7317256.1"/>
    <property type="molecule type" value="Genomic_DNA"/>
</dbReference>
<gene>
    <name evidence="2" type="ORF">RJT34_01322</name>
</gene>
<feature type="region of interest" description="Disordered" evidence="1">
    <location>
        <begin position="1"/>
        <end position="21"/>
    </location>
</feature>
<proteinExistence type="predicted"/>
<organism evidence="2 3">
    <name type="scientific">Clitoria ternatea</name>
    <name type="common">Butterfly pea</name>
    <dbReference type="NCBI Taxonomy" id="43366"/>
    <lineage>
        <taxon>Eukaryota</taxon>
        <taxon>Viridiplantae</taxon>
        <taxon>Streptophyta</taxon>
        <taxon>Embryophyta</taxon>
        <taxon>Tracheophyta</taxon>
        <taxon>Spermatophyta</taxon>
        <taxon>Magnoliopsida</taxon>
        <taxon>eudicotyledons</taxon>
        <taxon>Gunneridae</taxon>
        <taxon>Pentapetalae</taxon>
        <taxon>rosids</taxon>
        <taxon>fabids</taxon>
        <taxon>Fabales</taxon>
        <taxon>Fabaceae</taxon>
        <taxon>Papilionoideae</taxon>
        <taxon>50 kb inversion clade</taxon>
        <taxon>NPAAA clade</taxon>
        <taxon>indigoferoid/millettioid clade</taxon>
        <taxon>Phaseoleae</taxon>
        <taxon>Clitoria</taxon>
    </lineage>
</organism>